<dbReference type="Gene3D" id="3.40.710.10">
    <property type="entry name" value="DD-peptidase/beta-lactamase superfamily"/>
    <property type="match status" value="1"/>
</dbReference>
<evidence type="ECO:0000313" key="2">
    <source>
        <dbReference type="EMBL" id="MBA5762539.1"/>
    </source>
</evidence>
<dbReference type="InterPro" id="IPR001466">
    <property type="entry name" value="Beta-lactam-related"/>
</dbReference>
<feature type="domain" description="Beta-lactamase-related" evidence="1">
    <location>
        <begin position="42"/>
        <end position="414"/>
    </location>
</feature>
<dbReference type="InterPro" id="IPR050491">
    <property type="entry name" value="AmpC-like"/>
</dbReference>
<dbReference type="InterPro" id="IPR012338">
    <property type="entry name" value="Beta-lactam/transpept-like"/>
</dbReference>
<dbReference type="Pfam" id="PF00144">
    <property type="entry name" value="Beta-lactamase"/>
    <property type="match status" value="1"/>
</dbReference>
<reference evidence="2 3" key="1">
    <citation type="submission" date="2020-07" db="EMBL/GenBank/DDBJ databases">
        <title>Vibrio marinisediminis sp. nov., isolated from marine sediment.</title>
        <authorList>
            <person name="Ji X."/>
        </authorList>
    </citation>
    <scope>NUCLEOTIDE SEQUENCE [LARGE SCALE GENOMIC DNA]</scope>
    <source>
        <strain evidence="2 3">404</strain>
    </source>
</reference>
<dbReference type="EMBL" id="JACFYF010000004">
    <property type="protein sequence ID" value="MBA5762539.1"/>
    <property type="molecule type" value="Genomic_DNA"/>
</dbReference>
<dbReference type="Proteomes" id="UP000571701">
    <property type="component" value="Unassembled WGS sequence"/>
</dbReference>
<accession>A0A7W2FQQ9</accession>
<proteinExistence type="predicted"/>
<gene>
    <name evidence="2" type="ORF">H2O73_09305</name>
</gene>
<dbReference type="AlphaFoldDB" id="A0A7W2FQQ9"/>
<protein>
    <submittedName>
        <fullName evidence="2">Serine hydrolase</fullName>
    </submittedName>
</protein>
<sequence>MTSLTRRNVLKAGVAVGCAGVGLTVGYDLLKDPLVKLDEDLNRALQDLPAASISAAIIKNNQLYWHKNYGFEDLDSKRKMTEESAWQTIGSISKLVVWTALMQLVERGDLDLHRDVSDYLGFKLRSPYYPQTSITTYHLMTHSSSLSSRKLMSKPYPMADSFCQNQDQTLAQWVEQYLNPSSESFSDVMVFDEYEAGDFANVSQDPLGVVSGYSNLNAVVGAYLVERITDQKFNAYCEDAIFEPCAMKQTSWSKDKPLHWMTHYEAEYSPRAPIMQVYTKAMIDQGYTGEAFSFMPDGRKFLNFSNCDYFSPVYPMGLLGTSMQSLLPFFLAFVNQGRVNDVAILQPESVAKILSIQRRDKSLGTHLGLGWFRKQDAYGNQLWGHDGGGPGVVSSAYVNPAKGSGVLLFINNFHVSYSLREKLLAAMNKIAHSV</sequence>
<evidence type="ECO:0000313" key="3">
    <source>
        <dbReference type="Proteomes" id="UP000571701"/>
    </source>
</evidence>
<name>A0A7W2FQQ9_9VIBR</name>
<dbReference type="RefSeq" id="WP_182108572.1">
    <property type="nucleotide sequence ID" value="NZ_JACFYF010000004.1"/>
</dbReference>
<dbReference type="PANTHER" id="PTHR46825:SF9">
    <property type="entry name" value="BETA-LACTAMASE-RELATED DOMAIN-CONTAINING PROTEIN"/>
    <property type="match status" value="1"/>
</dbReference>
<dbReference type="GO" id="GO:0016787">
    <property type="term" value="F:hydrolase activity"/>
    <property type="evidence" value="ECO:0007669"/>
    <property type="project" value="UniProtKB-KW"/>
</dbReference>
<keyword evidence="2" id="KW-0378">Hydrolase</keyword>
<dbReference type="SUPFAM" id="SSF56601">
    <property type="entry name" value="beta-lactamase/transpeptidase-like"/>
    <property type="match status" value="1"/>
</dbReference>
<keyword evidence="3" id="KW-1185">Reference proteome</keyword>
<comment type="caution">
    <text evidence="2">The sequence shown here is derived from an EMBL/GenBank/DDBJ whole genome shotgun (WGS) entry which is preliminary data.</text>
</comment>
<dbReference type="PANTHER" id="PTHR46825">
    <property type="entry name" value="D-ALANYL-D-ALANINE-CARBOXYPEPTIDASE/ENDOPEPTIDASE AMPH"/>
    <property type="match status" value="1"/>
</dbReference>
<evidence type="ECO:0000259" key="1">
    <source>
        <dbReference type="Pfam" id="PF00144"/>
    </source>
</evidence>
<organism evidence="2 3">
    <name type="scientific">Vibrio marinisediminis</name>
    <dbReference type="NCBI Taxonomy" id="2758441"/>
    <lineage>
        <taxon>Bacteria</taxon>
        <taxon>Pseudomonadati</taxon>
        <taxon>Pseudomonadota</taxon>
        <taxon>Gammaproteobacteria</taxon>
        <taxon>Vibrionales</taxon>
        <taxon>Vibrionaceae</taxon>
        <taxon>Vibrio</taxon>
    </lineage>
</organism>